<evidence type="ECO:0000313" key="2">
    <source>
        <dbReference type="EMBL" id="SMP16516.1"/>
    </source>
</evidence>
<sequence>MLFERGFFSSNHASEIEMALKPWDVQLEINDPIHNHFELEYLNLPGMSVYRERYNGTSQLIGVPPPNRLMICAPVGNLEQSSILNDGLLNDQVYATNFDLLDINYGANHENLVIEIDLTHKFENGFALPLEKLTSQTRQFALAQSTADVIHLQNTLRNVLRLGSQISPSRQLRGISAISIEIQAALTQVVIPNDLAPSHIGSSAAVRAVKTMLEHLHTHLLDWSSVSELCANIGVQQRTLERGVRAQFDCTVVQFLRKWRLTAARQRLVAIGPNEGKVSEIAMSFGFFDLGRFASAYRTCFGEYPSETLAASSRQATPLLLLK</sequence>
<dbReference type="Gene3D" id="1.10.10.60">
    <property type="entry name" value="Homeodomain-like"/>
    <property type="match status" value="1"/>
</dbReference>
<dbReference type="GO" id="GO:0003677">
    <property type="term" value="F:DNA binding"/>
    <property type="evidence" value="ECO:0007669"/>
    <property type="project" value="UniProtKB-KW"/>
</dbReference>
<dbReference type="InterPro" id="IPR053142">
    <property type="entry name" value="PchR_regulatory_protein"/>
</dbReference>
<dbReference type="Pfam" id="PF12833">
    <property type="entry name" value="HTH_18"/>
    <property type="match status" value="1"/>
</dbReference>
<dbReference type="RefSeq" id="WP_283425532.1">
    <property type="nucleotide sequence ID" value="NZ_FXTY01000003.1"/>
</dbReference>
<dbReference type="PANTHER" id="PTHR47893">
    <property type="entry name" value="REGULATORY PROTEIN PCHR"/>
    <property type="match status" value="1"/>
</dbReference>
<organism evidence="2 3">
    <name type="scientific">Shimia sagamensis</name>
    <dbReference type="NCBI Taxonomy" id="1566352"/>
    <lineage>
        <taxon>Bacteria</taxon>
        <taxon>Pseudomonadati</taxon>
        <taxon>Pseudomonadota</taxon>
        <taxon>Alphaproteobacteria</taxon>
        <taxon>Rhodobacterales</taxon>
        <taxon>Roseobacteraceae</taxon>
    </lineage>
</organism>
<dbReference type="InterPro" id="IPR018060">
    <property type="entry name" value="HTH_AraC"/>
</dbReference>
<reference evidence="2 3" key="1">
    <citation type="submission" date="2017-05" db="EMBL/GenBank/DDBJ databases">
        <authorList>
            <person name="Varghese N."/>
            <person name="Submissions S."/>
        </authorList>
    </citation>
    <scope>NUCLEOTIDE SEQUENCE [LARGE SCALE GENOMIC DNA]</scope>
    <source>
        <strain evidence="2 3">DSM 29734</strain>
    </source>
</reference>
<evidence type="ECO:0000259" key="1">
    <source>
        <dbReference type="PROSITE" id="PS01124"/>
    </source>
</evidence>
<keyword evidence="2" id="KW-0238">DNA-binding</keyword>
<protein>
    <submittedName>
        <fullName evidence="2">AraC-type DNA-binding protein</fullName>
    </submittedName>
</protein>
<proteinExistence type="predicted"/>
<comment type="caution">
    <text evidence="2">The sequence shown here is derived from an EMBL/GenBank/DDBJ whole genome shotgun (WGS) entry which is preliminary data.</text>
</comment>
<dbReference type="PANTHER" id="PTHR47893:SF1">
    <property type="entry name" value="REGULATORY PROTEIN PCHR"/>
    <property type="match status" value="1"/>
</dbReference>
<gene>
    <name evidence="2" type="ORF">SAMN06265373_10363</name>
</gene>
<dbReference type="PROSITE" id="PS01124">
    <property type="entry name" value="HTH_ARAC_FAMILY_2"/>
    <property type="match status" value="1"/>
</dbReference>
<feature type="domain" description="HTH araC/xylS-type" evidence="1">
    <location>
        <begin position="210"/>
        <end position="311"/>
    </location>
</feature>
<dbReference type="EMBL" id="FXTY01000003">
    <property type="protein sequence ID" value="SMP16516.1"/>
    <property type="molecule type" value="Genomic_DNA"/>
</dbReference>
<evidence type="ECO:0000313" key="3">
    <source>
        <dbReference type="Proteomes" id="UP001157961"/>
    </source>
</evidence>
<accession>A0ABY1NUU7</accession>
<dbReference type="SMART" id="SM00342">
    <property type="entry name" value="HTH_ARAC"/>
    <property type="match status" value="1"/>
</dbReference>
<name>A0ABY1NUU7_9RHOB</name>
<dbReference type="Proteomes" id="UP001157961">
    <property type="component" value="Unassembled WGS sequence"/>
</dbReference>
<keyword evidence="3" id="KW-1185">Reference proteome</keyword>